<dbReference type="Gene3D" id="3.40.50.2000">
    <property type="entry name" value="Glycogen Phosphorylase B"/>
    <property type="match status" value="2"/>
</dbReference>
<sequence>MAESEPHIVLLGGDGGRSGVPRHITDLTRALIPKSRITVLSEANRGGYDSLRTLGATHVTLPGLASRMDPRSAAAGKAALGAWLAAHPADLVWAHARMPVLYLRALERSGRWRPIGARALTYHGLPFGPGHRWGTGAVSRIVERRLLSDLPRLNLVFLTDEQRDHMKAAIGAPNAEHDCHVLSNASHLGSLPVRPRAGQGRHLVMTGRTGWQKNYTAALQLMRHLPGDITLSLCGAGTQSPKFAATARQLAGHGADRVKLLGPVKDIASLLATADGYLLTSRYEGQPIGALEAMEAGLPLMIAPFQGAREFITGNPFGCLLTGTPADQASAIDRLLQHYLTEPEIARAQVRRFWSERFSPTRFAEAANKLVFDCFLD</sequence>
<reference evidence="1 2" key="1">
    <citation type="submission" date="2019-12" db="EMBL/GenBank/DDBJ databases">
        <authorList>
            <person name="Zhang Y.-J."/>
        </authorList>
    </citation>
    <scope>NUCLEOTIDE SEQUENCE [LARGE SCALE GENOMIC DNA]</scope>
    <source>
        <strain evidence="1 2">H18S-6</strain>
    </source>
</reference>
<accession>A0A6A4RJ43</accession>
<dbReference type="SUPFAM" id="SSF53756">
    <property type="entry name" value="UDP-Glycosyltransferase/glycogen phosphorylase"/>
    <property type="match status" value="1"/>
</dbReference>
<dbReference type="GO" id="GO:0016740">
    <property type="term" value="F:transferase activity"/>
    <property type="evidence" value="ECO:0007669"/>
    <property type="project" value="UniProtKB-KW"/>
</dbReference>
<dbReference type="AlphaFoldDB" id="A0A6A4RJ43"/>
<gene>
    <name evidence="1" type="ORF">GP644_12815</name>
</gene>
<name>A0A6A4RJ43_9RHOB</name>
<comment type="caution">
    <text evidence="1">The sequence shown here is derived from an EMBL/GenBank/DDBJ whole genome shotgun (WGS) entry which is preliminary data.</text>
</comment>
<keyword evidence="1" id="KW-0808">Transferase</keyword>
<dbReference type="PANTHER" id="PTHR12526">
    <property type="entry name" value="GLYCOSYLTRANSFERASE"/>
    <property type="match status" value="1"/>
</dbReference>
<dbReference type="CDD" id="cd03801">
    <property type="entry name" value="GT4_PimA-like"/>
    <property type="match status" value="1"/>
</dbReference>
<evidence type="ECO:0000313" key="1">
    <source>
        <dbReference type="EMBL" id="KAE9629293.1"/>
    </source>
</evidence>
<dbReference type="EMBL" id="WSFO01000007">
    <property type="protein sequence ID" value="KAE9629293.1"/>
    <property type="molecule type" value="Genomic_DNA"/>
</dbReference>
<proteinExistence type="predicted"/>
<organism evidence="1 2">
    <name type="scientific">Parasedimentitalea maritima</name>
    <dbReference type="NCBI Taxonomy" id="2578117"/>
    <lineage>
        <taxon>Bacteria</taxon>
        <taxon>Pseudomonadati</taxon>
        <taxon>Pseudomonadota</taxon>
        <taxon>Alphaproteobacteria</taxon>
        <taxon>Rhodobacterales</taxon>
        <taxon>Paracoccaceae</taxon>
        <taxon>Parasedimentitalea</taxon>
    </lineage>
</organism>
<dbReference type="Pfam" id="PF13692">
    <property type="entry name" value="Glyco_trans_1_4"/>
    <property type="match status" value="1"/>
</dbReference>
<evidence type="ECO:0000313" key="2">
    <source>
        <dbReference type="Proteomes" id="UP000441586"/>
    </source>
</evidence>
<dbReference type="Proteomes" id="UP000441586">
    <property type="component" value="Unassembled WGS sequence"/>
</dbReference>
<protein>
    <submittedName>
        <fullName evidence="1">Glycosyltransferase</fullName>
    </submittedName>
</protein>
<dbReference type="RefSeq" id="WP_158979905.1">
    <property type="nucleotide sequence ID" value="NZ_WSFO01000007.1"/>
</dbReference>